<evidence type="ECO:0000313" key="3">
    <source>
        <dbReference type="EMBL" id="SOY32107.1"/>
    </source>
</evidence>
<feature type="region of interest" description="Disordered" evidence="1">
    <location>
        <begin position="53"/>
        <end position="80"/>
    </location>
</feature>
<keyword evidence="2" id="KW-1133">Transmembrane helix</keyword>
<keyword evidence="2" id="KW-0812">Transmembrane</keyword>
<evidence type="ECO:0000313" key="4">
    <source>
        <dbReference type="Proteomes" id="UP000236311"/>
    </source>
</evidence>
<dbReference type="AlphaFoldDB" id="A0A2K4ZNP7"/>
<organism evidence="3 4">
    <name type="scientific">Acetatifactor muris</name>
    <dbReference type="NCBI Taxonomy" id="879566"/>
    <lineage>
        <taxon>Bacteria</taxon>
        <taxon>Bacillati</taxon>
        <taxon>Bacillota</taxon>
        <taxon>Clostridia</taxon>
        <taxon>Lachnospirales</taxon>
        <taxon>Lachnospiraceae</taxon>
        <taxon>Acetatifactor</taxon>
    </lineage>
</organism>
<accession>A0A2K4ZNP7</accession>
<keyword evidence="4" id="KW-1185">Reference proteome</keyword>
<keyword evidence="2" id="KW-0472">Membrane</keyword>
<sequence length="272" mass="30226">MSKRKPYALIALFLLSFGVVIGGWFLTEELLLQRQEEFLERTGRIARHTGMPSALQPEETAPFSSNQPGEPGGDLAEGSLFEGQPLSEEMMAEVLSAWESGTSELPHEPQKGQINMEQAIDIGKEWIAVMAECGIVPEGLAECDFDKVAARLCTLDTQVSFDDSLLSCWLVQYTENDVVVSLTVHASSGKIWKASLSMKERDRASNEYSYEEMLEIAFPFIERGSTQNADLENNDFCAIMPEGLVYAAVKEYQIAVKNQDPIIVIDFWLGTV</sequence>
<evidence type="ECO:0000256" key="1">
    <source>
        <dbReference type="SAM" id="MobiDB-lite"/>
    </source>
</evidence>
<dbReference type="EMBL" id="OFSM01000039">
    <property type="protein sequence ID" value="SOY32107.1"/>
    <property type="molecule type" value="Genomic_DNA"/>
</dbReference>
<dbReference type="OrthoDB" id="2024564at2"/>
<dbReference type="RefSeq" id="WP_103242076.1">
    <property type="nucleotide sequence ID" value="NZ_JANJZD010000043.1"/>
</dbReference>
<protein>
    <submittedName>
        <fullName evidence="3">Uncharacterized protein</fullName>
    </submittedName>
</protein>
<proteinExistence type="predicted"/>
<dbReference type="Proteomes" id="UP000236311">
    <property type="component" value="Unassembled WGS sequence"/>
</dbReference>
<feature type="transmembrane region" description="Helical" evidence="2">
    <location>
        <begin position="7"/>
        <end position="26"/>
    </location>
</feature>
<gene>
    <name evidence="3" type="ORF">AMURIS_04860</name>
</gene>
<name>A0A2K4ZNP7_9FIRM</name>
<reference evidence="3 4" key="1">
    <citation type="submission" date="2018-01" db="EMBL/GenBank/DDBJ databases">
        <authorList>
            <person name="Gaut B.S."/>
            <person name="Morton B.R."/>
            <person name="Clegg M.T."/>
            <person name="Duvall M.R."/>
        </authorList>
    </citation>
    <scope>NUCLEOTIDE SEQUENCE [LARGE SCALE GENOMIC DNA]</scope>
    <source>
        <strain evidence="3">GP69</strain>
    </source>
</reference>
<evidence type="ECO:0000256" key="2">
    <source>
        <dbReference type="SAM" id="Phobius"/>
    </source>
</evidence>